<dbReference type="InterPro" id="IPR006086">
    <property type="entry name" value="XPG-I_dom"/>
</dbReference>
<organism evidence="3 4">
    <name type="scientific">Moniliophthora roreri</name>
    <name type="common">Frosty pod rot fungus</name>
    <name type="synonym">Monilia roreri</name>
    <dbReference type="NCBI Taxonomy" id="221103"/>
    <lineage>
        <taxon>Eukaryota</taxon>
        <taxon>Fungi</taxon>
        <taxon>Dikarya</taxon>
        <taxon>Basidiomycota</taxon>
        <taxon>Agaricomycotina</taxon>
        <taxon>Agaricomycetes</taxon>
        <taxon>Agaricomycetidae</taxon>
        <taxon>Agaricales</taxon>
        <taxon>Marasmiineae</taxon>
        <taxon>Marasmiaceae</taxon>
        <taxon>Moniliophthora</taxon>
    </lineage>
</organism>
<dbReference type="SMART" id="SM00484">
    <property type="entry name" value="XPGI"/>
    <property type="match status" value="1"/>
</dbReference>
<sequence>MYAPIESCHNPSVQMKKKSGPASTIPGHIIPNIPSTVENNWKLAVKQYNNGDPERGLTLALKDWPLSWYTGSDSRTYGMKQNQWRLVAEAFKWSVSLQLGRCFGTSLFTYDGDEWQSVKGGIAVVQDEDEILLYWCSRPIIEAFGYHCHNAPGDAEAELAVMNQMGIIDAVLTRDADIFPLGAKCVLHINVDETTEVKLVVDIFHADVISEKLGLT</sequence>
<dbReference type="PANTHER" id="PTHR11081">
    <property type="entry name" value="FLAP ENDONUCLEASE FAMILY MEMBER"/>
    <property type="match status" value="1"/>
</dbReference>
<dbReference type="InterPro" id="IPR006084">
    <property type="entry name" value="XPG/Rad2"/>
</dbReference>
<evidence type="ECO:0000259" key="2">
    <source>
        <dbReference type="SMART" id="SM00484"/>
    </source>
</evidence>
<dbReference type="Proteomes" id="UP000054988">
    <property type="component" value="Unassembled WGS sequence"/>
</dbReference>
<name>A0A0W0F1G5_MONRR</name>
<accession>A0A0W0F1G5</accession>
<reference evidence="3 4" key="1">
    <citation type="submission" date="2015-12" db="EMBL/GenBank/DDBJ databases">
        <title>Draft genome sequence of Moniliophthora roreri, the causal agent of frosty pod rot of cacao.</title>
        <authorList>
            <person name="Aime M.C."/>
            <person name="Diaz-Valderrama J.R."/>
            <person name="Kijpornyongpan T."/>
            <person name="Phillips-Mora W."/>
        </authorList>
    </citation>
    <scope>NUCLEOTIDE SEQUENCE [LARGE SCALE GENOMIC DNA]</scope>
    <source>
        <strain evidence="3 4">MCA 2952</strain>
    </source>
</reference>
<proteinExistence type="predicted"/>
<evidence type="ECO:0000313" key="4">
    <source>
        <dbReference type="Proteomes" id="UP000054988"/>
    </source>
</evidence>
<gene>
    <name evidence="3" type="ORF">WG66_17187</name>
</gene>
<evidence type="ECO:0000256" key="1">
    <source>
        <dbReference type="SAM" id="MobiDB-lite"/>
    </source>
</evidence>
<dbReference type="GO" id="GO:0017108">
    <property type="term" value="F:5'-flap endonuclease activity"/>
    <property type="evidence" value="ECO:0007669"/>
    <property type="project" value="TreeGrafter"/>
</dbReference>
<dbReference type="Gene3D" id="3.40.50.1010">
    <property type="entry name" value="5'-nuclease"/>
    <property type="match status" value="1"/>
</dbReference>
<evidence type="ECO:0000313" key="3">
    <source>
        <dbReference type="EMBL" id="KTB30173.1"/>
    </source>
</evidence>
<dbReference type="SUPFAM" id="SSF88723">
    <property type="entry name" value="PIN domain-like"/>
    <property type="match status" value="1"/>
</dbReference>
<comment type="caution">
    <text evidence="3">The sequence shown here is derived from an EMBL/GenBank/DDBJ whole genome shotgun (WGS) entry which is preliminary data.</text>
</comment>
<dbReference type="GO" id="GO:0006974">
    <property type="term" value="P:DNA damage response"/>
    <property type="evidence" value="ECO:0007669"/>
    <property type="project" value="UniProtKB-ARBA"/>
</dbReference>
<dbReference type="AlphaFoldDB" id="A0A0W0F1G5"/>
<dbReference type="PANTHER" id="PTHR11081:SF75">
    <property type="entry name" value="ENDONUCLEASE, PUTATIVE (AFU_ORTHOLOGUE AFUA_3G13260)-RELATED"/>
    <property type="match status" value="1"/>
</dbReference>
<protein>
    <recommendedName>
        <fullName evidence="2">XPG-I domain-containing protein</fullName>
    </recommendedName>
</protein>
<dbReference type="InterPro" id="IPR029060">
    <property type="entry name" value="PIN-like_dom_sf"/>
</dbReference>
<dbReference type="Pfam" id="PF00867">
    <property type="entry name" value="XPG_I"/>
    <property type="match status" value="1"/>
</dbReference>
<feature type="domain" description="XPG-I" evidence="2">
    <location>
        <begin position="142"/>
        <end position="215"/>
    </location>
</feature>
<dbReference type="EMBL" id="LATX01002393">
    <property type="protein sequence ID" value="KTB30173.1"/>
    <property type="molecule type" value="Genomic_DNA"/>
</dbReference>
<feature type="region of interest" description="Disordered" evidence="1">
    <location>
        <begin position="1"/>
        <end position="21"/>
    </location>
</feature>